<evidence type="ECO:0000259" key="2">
    <source>
        <dbReference type="Pfam" id="PF01565"/>
    </source>
</evidence>
<comment type="caution">
    <text evidence="3">The sequence shown here is derived from an EMBL/GenBank/DDBJ whole genome shotgun (WGS) entry which is preliminary data.</text>
</comment>
<name>A0A923NGM9_WEICO</name>
<dbReference type="PANTHER" id="PTHR21071">
    <property type="entry name" value="UDP-N-ACETYLENOLPYRUVOYLGLUCOSAMINE REDUCTASE"/>
    <property type="match status" value="1"/>
</dbReference>
<dbReference type="Gene3D" id="3.30.465.10">
    <property type="match status" value="1"/>
</dbReference>
<feature type="domain" description="FAD linked oxidase N-terminal" evidence="2">
    <location>
        <begin position="57"/>
        <end position="122"/>
    </location>
</feature>
<keyword evidence="1" id="KW-0560">Oxidoreductase</keyword>
<dbReference type="GO" id="GO:0071555">
    <property type="term" value="P:cell wall organization"/>
    <property type="evidence" value="ECO:0007669"/>
    <property type="project" value="TreeGrafter"/>
</dbReference>
<proteinExistence type="predicted"/>
<gene>
    <name evidence="3" type="ORF">H7R52_05400</name>
</gene>
<dbReference type="GO" id="GO:0008762">
    <property type="term" value="F:UDP-N-acetylmuramate dehydrogenase activity"/>
    <property type="evidence" value="ECO:0007669"/>
    <property type="project" value="InterPro"/>
</dbReference>
<dbReference type="Pfam" id="PF01565">
    <property type="entry name" value="FAD_binding_4"/>
    <property type="match status" value="1"/>
</dbReference>
<sequence length="192" mass="20717">MTPTGEIKTYTNEELSFAYRHSLVQETGDVILAATFKLEPGDGAEIEAKMEDFGLVGLVIFLTKMTDIAVSGTRIKAHAGAAIIDVTQVAREHDLSGIEWAAGIPGSVGGAVYMNAGAWTAFPGLEIQQNVDLSAYTNTRVGGNAEWAFWPHDDEELRDVLLYANDNEMPVTVLGNASNLIITDVHSYQITS</sequence>
<evidence type="ECO:0000313" key="3">
    <source>
        <dbReference type="EMBL" id="MBC6498418.1"/>
    </source>
</evidence>
<evidence type="ECO:0000313" key="4">
    <source>
        <dbReference type="Proteomes" id="UP000650485"/>
    </source>
</evidence>
<reference evidence="3" key="1">
    <citation type="submission" date="2020-08" db="EMBL/GenBank/DDBJ databases">
        <title>Complete genome sequence of Weissella confusa strain FS54 provides insights into metabolic potential.</title>
        <authorList>
            <person name="Fhoula I."/>
            <person name="Najjari A."/>
            <person name="Lekired A."/>
            <person name="Bessrour-Aouam N."/>
            <person name="Jaballah S."/>
            <person name="Klibi N."/>
            <person name="Ouzari H.-I."/>
        </authorList>
    </citation>
    <scope>NUCLEOTIDE SEQUENCE</scope>
    <source>
        <strain evidence="3">FS54</strain>
    </source>
</reference>
<dbReference type="EMBL" id="JACSZT010000004">
    <property type="protein sequence ID" value="MBC6498418.1"/>
    <property type="molecule type" value="Genomic_DNA"/>
</dbReference>
<dbReference type="Gene3D" id="3.30.43.10">
    <property type="entry name" value="Uridine Diphospho-n-acetylenolpyruvylglucosamine Reductase, domain 2"/>
    <property type="match status" value="1"/>
</dbReference>
<dbReference type="InterPro" id="IPR016169">
    <property type="entry name" value="FAD-bd_PCMH_sub2"/>
</dbReference>
<dbReference type="InterPro" id="IPR006094">
    <property type="entry name" value="Oxid_FAD_bind_N"/>
</dbReference>
<dbReference type="PANTHER" id="PTHR21071:SF4">
    <property type="entry name" value="UDP-N-ACETYLENOLPYRUVOYLGLUCOSAMINE REDUCTASE"/>
    <property type="match status" value="1"/>
</dbReference>
<dbReference type="InterPro" id="IPR016167">
    <property type="entry name" value="FAD-bd_PCMH_sub1"/>
</dbReference>
<dbReference type="GO" id="GO:0005829">
    <property type="term" value="C:cytosol"/>
    <property type="evidence" value="ECO:0007669"/>
    <property type="project" value="TreeGrafter"/>
</dbReference>
<dbReference type="SUPFAM" id="SSF56176">
    <property type="entry name" value="FAD-binding/transporter-associated domain-like"/>
    <property type="match status" value="3"/>
</dbReference>
<dbReference type="InterPro" id="IPR036318">
    <property type="entry name" value="FAD-bd_PCMH-like_sf"/>
</dbReference>
<evidence type="ECO:0000256" key="1">
    <source>
        <dbReference type="ARBA" id="ARBA00023002"/>
    </source>
</evidence>
<accession>A0A923NGM9</accession>
<dbReference type="AlphaFoldDB" id="A0A923NGM9"/>
<organism evidence="3 4">
    <name type="scientific">Weissella confusa</name>
    <name type="common">Lactobacillus confusus</name>
    <dbReference type="NCBI Taxonomy" id="1583"/>
    <lineage>
        <taxon>Bacteria</taxon>
        <taxon>Bacillati</taxon>
        <taxon>Bacillota</taxon>
        <taxon>Bacilli</taxon>
        <taxon>Lactobacillales</taxon>
        <taxon>Lactobacillaceae</taxon>
        <taxon>Weissella</taxon>
    </lineage>
</organism>
<dbReference type="InterPro" id="IPR003170">
    <property type="entry name" value="MurB"/>
</dbReference>
<dbReference type="Proteomes" id="UP000650485">
    <property type="component" value="Unassembled WGS sequence"/>
</dbReference>
<dbReference type="GO" id="GO:0050660">
    <property type="term" value="F:flavin adenine dinucleotide binding"/>
    <property type="evidence" value="ECO:0007669"/>
    <property type="project" value="InterPro"/>
</dbReference>
<protein>
    <submittedName>
        <fullName evidence="3">FAD-binding protein</fullName>
    </submittedName>
</protein>